<proteinExistence type="predicted"/>
<dbReference type="OrthoDB" id="10254945at2759"/>
<dbReference type="Proteomes" id="UP000696280">
    <property type="component" value="Unassembled WGS sequence"/>
</dbReference>
<evidence type="ECO:0000313" key="1">
    <source>
        <dbReference type="EMBL" id="CAG8954576.1"/>
    </source>
</evidence>
<accession>A0A9N9PPF6</accession>
<name>A0A9N9PPF6_9HELO</name>
<evidence type="ECO:0000313" key="2">
    <source>
        <dbReference type="Proteomes" id="UP000696280"/>
    </source>
</evidence>
<dbReference type="EMBL" id="CAJVRL010000057">
    <property type="protein sequence ID" value="CAG8954576.1"/>
    <property type="molecule type" value="Genomic_DNA"/>
</dbReference>
<dbReference type="AlphaFoldDB" id="A0A9N9PPF6"/>
<gene>
    <name evidence="1" type="ORF">HYFRA_00004493</name>
</gene>
<keyword evidence="2" id="KW-1185">Reference proteome</keyword>
<organism evidence="1 2">
    <name type="scientific">Hymenoscyphus fraxineus</name>
    <dbReference type="NCBI Taxonomy" id="746836"/>
    <lineage>
        <taxon>Eukaryota</taxon>
        <taxon>Fungi</taxon>
        <taxon>Dikarya</taxon>
        <taxon>Ascomycota</taxon>
        <taxon>Pezizomycotina</taxon>
        <taxon>Leotiomycetes</taxon>
        <taxon>Helotiales</taxon>
        <taxon>Helotiaceae</taxon>
        <taxon>Hymenoscyphus</taxon>
    </lineage>
</organism>
<reference evidence="1" key="1">
    <citation type="submission" date="2021-07" db="EMBL/GenBank/DDBJ databases">
        <authorList>
            <person name="Durling M."/>
        </authorList>
    </citation>
    <scope>NUCLEOTIDE SEQUENCE</scope>
</reference>
<protein>
    <submittedName>
        <fullName evidence="1">Uncharacterized protein</fullName>
    </submittedName>
</protein>
<sequence length="754" mass="86520">MPPIDYKKAYSVQDEPVPVLIPEGQSLIRQEKMARMLKLLHQKRAYQYYTQELIDLDIHSDRTLKTPTLGNPLAPMFQKENWLTQERLSELRGFPSYPNPRQELYDMKVNYPLPYEGKWEANNPDVWNVLKPSLQLATRILMSSDTLTHMGRFLGSTIEPIDPVLQRKVPILSRPKLFAVNPPSQPLSEAERIAGRDELLSLAVEKYKTTFGFMLPTSNPMRADGPSDSGEHSTIHGLTFHLFDYINKKRTLQKMAVWQSIDDLEGLFHHKPQILPDFETFGAQYIVAHCMVHEAMHCLFSVYRAQVDIEVMSETVFFLKDGPLAERGSEWATDVFGGNPHISINRWKRKRGGYFGFHHFTWPTLSDWSLESKARILLQPPLSDEKVYRPMTVYMLEQMQQRDFWEFAVRRYGIKRVLEANNTRTFVEKFQMTNDTVERPGTFSRGVSLDDITAFEKEANDMISKLAELSPEERDAASWARKFVRRTMAVDQFWSAQNEEMSSAVAEATSKFNQGSEAWPLGLTSLGKAIEAHAKSVESIMDFESGVGIVPDDFKPRRLPLAIWNRGTRMFLRRLNRNKLSGEEYEGARKVVDDLLINLECAKMIFCKPTDMREDEITTEELRLAFQDAISGDEIRMGLALDRLDGPIIDPRTSVFLHSCAEILYCTVSPDPSTKLVDRIQGAFDNLDGLRLAFPGESCPPVWDDLIKTWIQLAQKVRQGVQLDPEERPVDRSEWLGKTFPAFERGVEEDKIPL</sequence>
<comment type="caution">
    <text evidence="1">The sequence shown here is derived from an EMBL/GenBank/DDBJ whole genome shotgun (WGS) entry which is preliminary data.</text>
</comment>